<evidence type="ECO:0000313" key="1">
    <source>
        <dbReference type="EMBL" id="CAF1346616.1"/>
    </source>
</evidence>
<evidence type="ECO:0000313" key="3">
    <source>
        <dbReference type="Proteomes" id="UP000663829"/>
    </source>
</evidence>
<keyword evidence="3" id="KW-1185">Reference proteome</keyword>
<name>A0A815H2H8_9BILA</name>
<dbReference type="EMBL" id="CAJOBC010061920">
    <property type="protein sequence ID" value="CAF4212870.1"/>
    <property type="molecule type" value="Genomic_DNA"/>
</dbReference>
<protein>
    <submittedName>
        <fullName evidence="1">Uncharacterized protein</fullName>
    </submittedName>
</protein>
<feature type="non-terminal residue" evidence="1">
    <location>
        <position position="1"/>
    </location>
</feature>
<accession>A0A815H2H8</accession>
<evidence type="ECO:0000313" key="2">
    <source>
        <dbReference type="EMBL" id="CAF4212870.1"/>
    </source>
</evidence>
<comment type="caution">
    <text evidence="1">The sequence shown here is derived from an EMBL/GenBank/DDBJ whole genome shotgun (WGS) entry which is preliminary data.</text>
</comment>
<reference evidence="1" key="1">
    <citation type="submission" date="2021-02" db="EMBL/GenBank/DDBJ databases">
        <authorList>
            <person name="Nowell W R."/>
        </authorList>
    </citation>
    <scope>NUCLEOTIDE SEQUENCE</scope>
</reference>
<proteinExistence type="predicted"/>
<dbReference type="AlphaFoldDB" id="A0A815H2H8"/>
<dbReference type="Proteomes" id="UP000663829">
    <property type="component" value="Unassembled WGS sequence"/>
</dbReference>
<dbReference type="EMBL" id="CAJNOQ010014688">
    <property type="protein sequence ID" value="CAF1346616.1"/>
    <property type="molecule type" value="Genomic_DNA"/>
</dbReference>
<dbReference type="Proteomes" id="UP000681722">
    <property type="component" value="Unassembled WGS sequence"/>
</dbReference>
<sequence length="102" mass="11696">TIMDVISLELQQHFKFEAQIQRLADDTKSRRWFEILQIISEVQITLGLKVALGLGERRVGTPILTPKEALNGFFLRYRGAAVNKNTFEQAVNDRLLKVQKLV</sequence>
<organism evidence="1 3">
    <name type="scientific">Didymodactylos carnosus</name>
    <dbReference type="NCBI Taxonomy" id="1234261"/>
    <lineage>
        <taxon>Eukaryota</taxon>
        <taxon>Metazoa</taxon>
        <taxon>Spiralia</taxon>
        <taxon>Gnathifera</taxon>
        <taxon>Rotifera</taxon>
        <taxon>Eurotatoria</taxon>
        <taxon>Bdelloidea</taxon>
        <taxon>Philodinida</taxon>
        <taxon>Philodinidae</taxon>
        <taxon>Didymodactylos</taxon>
    </lineage>
</organism>
<gene>
    <name evidence="1" type="ORF">GPM918_LOCUS30697</name>
    <name evidence="2" type="ORF">SRO942_LOCUS31317</name>
</gene>